<dbReference type="SUPFAM" id="SSF53474">
    <property type="entry name" value="alpha/beta-Hydrolases"/>
    <property type="match status" value="1"/>
</dbReference>
<gene>
    <name evidence="1" type="ORF">ESZ48_12820</name>
</gene>
<dbReference type="Gene3D" id="3.40.50.1820">
    <property type="entry name" value="alpha/beta hydrolase"/>
    <property type="match status" value="1"/>
</dbReference>
<sequence length="215" mass="24564">MKISVGIGILLCAISLSCLKENDERYIFLLHNRFLETHDLNESHPEYGKTAYFEIIKEFKDNGFTVISEQRNGNVNAREYANLVTAQINSLIQKGISPKNITIVGTSKGGYIAQYVSTLANNKYLNFVFIASFRKNDLQDLPNINYCGHILTIYEASDPFGVSAVKRKENSTCYIEHFKEIELHTGLGHGFLFQPMDEWMQPTMKWAKGNYNFED</sequence>
<evidence type="ECO:0000313" key="2">
    <source>
        <dbReference type="Proteomes" id="UP000289792"/>
    </source>
</evidence>
<accession>A0A4V1LMS2</accession>
<organism evidence="1 2">
    <name type="scientific">Gelidibacter gilvus</name>
    <dbReference type="NCBI Taxonomy" id="59602"/>
    <lineage>
        <taxon>Bacteria</taxon>
        <taxon>Pseudomonadati</taxon>
        <taxon>Bacteroidota</taxon>
        <taxon>Flavobacteriia</taxon>
        <taxon>Flavobacteriales</taxon>
        <taxon>Flavobacteriaceae</taxon>
        <taxon>Gelidibacter</taxon>
    </lineage>
</organism>
<reference evidence="1 2" key="1">
    <citation type="submission" date="2019-01" db="EMBL/GenBank/DDBJ databases">
        <title>Genome sequence of the Antarctic species Gelidibacter gilvus ACAM 158(T).</title>
        <authorList>
            <person name="Bowman J.P."/>
        </authorList>
    </citation>
    <scope>NUCLEOTIDE SEQUENCE [LARGE SCALE GENOMIC DNA]</scope>
    <source>
        <strain evidence="1 2">IC158</strain>
    </source>
</reference>
<keyword evidence="2" id="KW-1185">Reference proteome</keyword>
<dbReference type="AlphaFoldDB" id="A0A4V1LMS2"/>
<dbReference type="EMBL" id="SDDZ01000007">
    <property type="protein sequence ID" value="RXJ49486.1"/>
    <property type="molecule type" value="Genomic_DNA"/>
</dbReference>
<dbReference type="Proteomes" id="UP000289792">
    <property type="component" value="Unassembled WGS sequence"/>
</dbReference>
<dbReference type="PROSITE" id="PS51257">
    <property type="entry name" value="PROKAR_LIPOPROTEIN"/>
    <property type="match status" value="1"/>
</dbReference>
<evidence type="ECO:0000313" key="1">
    <source>
        <dbReference type="EMBL" id="RXJ49486.1"/>
    </source>
</evidence>
<protein>
    <submittedName>
        <fullName evidence="1">Alpha/beta hydrolase</fullName>
    </submittedName>
</protein>
<dbReference type="OrthoDB" id="823958at2"/>
<dbReference type="InterPro" id="IPR029058">
    <property type="entry name" value="AB_hydrolase_fold"/>
</dbReference>
<keyword evidence="1" id="KW-0378">Hydrolase</keyword>
<name>A0A4V1LMS2_9FLAO</name>
<comment type="caution">
    <text evidence="1">The sequence shown here is derived from an EMBL/GenBank/DDBJ whole genome shotgun (WGS) entry which is preliminary data.</text>
</comment>
<dbReference type="GO" id="GO:0016787">
    <property type="term" value="F:hydrolase activity"/>
    <property type="evidence" value="ECO:0007669"/>
    <property type="project" value="UniProtKB-KW"/>
</dbReference>
<dbReference type="RefSeq" id="WP_129017887.1">
    <property type="nucleotide sequence ID" value="NZ_SDDZ01000007.1"/>
</dbReference>
<proteinExistence type="predicted"/>